<evidence type="ECO:0008006" key="6">
    <source>
        <dbReference type="Google" id="ProtNLM"/>
    </source>
</evidence>
<proteinExistence type="predicted"/>
<gene>
    <name evidence="4" type="ORF">GGR03_004657</name>
</gene>
<dbReference type="Proteomes" id="UP000588647">
    <property type="component" value="Unassembled WGS sequence"/>
</dbReference>
<dbReference type="AlphaFoldDB" id="A0A7W6MRY7"/>
<name>A0A7W6MRY7_9HYPH</name>
<comment type="caution">
    <text evidence="4">The sequence shown here is derived from an EMBL/GenBank/DDBJ whole genome shotgun (WGS) entry which is preliminary data.</text>
</comment>
<keyword evidence="2 3" id="KW-0040">ANK repeat</keyword>
<dbReference type="PANTHER" id="PTHR24189:SF50">
    <property type="entry name" value="ANKYRIN REPEAT AND SOCS BOX PROTEIN 2"/>
    <property type="match status" value="1"/>
</dbReference>
<dbReference type="Pfam" id="PF12796">
    <property type="entry name" value="Ank_2"/>
    <property type="match status" value="1"/>
</dbReference>
<dbReference type="PROSITE" id="PS50088">
    <property type="entry name" value="ANK_REPEAT"/>
    <property type="match status" value="1"/>
</dbReference>
<dbReference type="PANTHER" id="PTHR24189">
    <property type="entry name" value="MYOTROPHIN"/>
    <property type="match status" value="1"/>
</dbReference>
<keyword evidence="1" id="KW-0677">Repeat</keyword>
<dbReference type="SMART" id="SM00248">
    <property type="entry name" value="ANK"/>
    <property type="match status" value="3"/>
</dbReference>
<keyword evidence="5" id="KW-1185">Reference proteome</keyword>
<dbReference type="EMBL" id="JACIEM010000007">
    <property type="protein sequence ID" value="MBB4005555.1"/>
    <property type="molecule type" value="Genomic_DNA"/>
</dbReference>
<dbReference type="SUPFAM" id="SSF48403">
    <property type="entry name" value="Ankyrin repeat"/>
    <property type="match status" value="1"/>
</dbReference>
<dbReference type="RefSeq" id="WP_183211342.1">
    <property type="nucleotide sequence ID" value="NZ_JAAAMM010000007.1"/>
</dbReference>
<sequence length="336" mass="36797">MLVKSSIDELKAVFDRCEVDARGGYTEQVALAFDLCPEELARWLRDKGADLSAEDRYGDTPLHAHAGSYRGNLAMLLALGAIVDHGSGTRKGTALHRAATAAHPDNVRFLLSHEAEIDSVDGQGKTPLYRALQHASNASLERVAEVARLLVEAGARVTPAFAEQVERIGADFEFYRDGFNPESVDLTSAALDSLYTLFDVPPVPRRTVHNGTSRIVVSKGSWQAGFEELWNLLIPSAGAARTVQGEVVRIAGKIRHELEGNGGVNWDHQFRQMADAWMEHVGSGEPLTASEAAEATKLMAEIKSRSGDTDRMCELAVRWVSRNPDPVELTPPRYER</sequence>
<evidence type="ECO:0000256" key="3">
    <source>
        <dbReference type="PROSITE-ProRule" id="PRU00023"/>
    </source>
</evidence>
<dbReference type="InterPro" id="IPR050745">
    <property type="entry name" value="Multifunctional_regulatory"/>
</dbReference>
<feature type="repeat" description="ANK" evidence="3">
    <location>
        <begin position="90"/>
        <end position="122"/>
    </location>
</feature>
<protein>
    <recommendedName>
        <fullName evidence="6">Ankyrin repeat protein</fullName>
    </recommendedName>
</protein>
<dbReference type="InterPro" id="IPR036770">
    <property type="entry name" value="Ankyrin_rpt-contain_sf"/>
</dbReference>
<dbReference type="PROSITE" id="PS50297">
    <property type="entry name" value="ANK_REP_REGION"/>
    <property type="match status" value="1"/>
</dbReference>
<dbReference type="InterPro" id="IPR002110">
    <property type="entry name" value="Ankyrin_rpt"/>
</dbReference>
<evidence type="ECO:0000313" key="4">
    <source>
        <dbReference type="EMBL" id="MBB4005555.1"/>
    </source>
</evidence>
<accession>A0A7W6MRY7</accession>
<evidence type="ECO:0000256" key="2">
    <source>
        <dbReference type="ARBA" id="ARBA00023043"/>
    </source>
</evidence>
<organism evidence="4 5">
    <name type="scientific">Aurantimonas endophytica</name>
    <dbReference type="NCBI Taxonomy" id="1522175"/>
    <lineage>
        <taxon>Bacteria</taxon>
        <taxon>Pseudomonadati</taxon>
        <taxon>Pseudomonadota</taxon>
        <taxon>Alphaproteobacteria</taxon>
        <taxon>Hyphomicrobiales</taxon>
        <taxon>Aurantimonadaceae</taxon>
        <taxon>Aurantimonas</taxon>
    </lineage>
</organism>
<dbReference type="Gene3D" id="1.25.40.20">
    <property type="entry name" value="Ankyrin repeat-containing domain"/>
    <property type="match status" value="1"/>
</dbReference>
<evidence type="ECO:0000313" key="5">
    <source>
        <dbReference type="Proteomes" id="UP000588647"/>
    </source>
</evidence>
<reference evidence="4 5" key="1">
    <citation type="submission" date="2020-08" db="EMBL/GenBank/DDBJ databases">
        <title>Genomic Encyclopedia of Type Strains, Phase IV (KMG-IV): sequencing the most valuable type-strain genomes for metagenomic binning, comparative biology and taxonomic classification.</title>
        <authorList>
            <person name="Goeker M."/>
        </authorList>
    </citation>
    <scope>NUCLEOTIDE SEQUENCE [LARGE SCALE GENOMIC DNA]</scope>
    <source>
        <strain evidence="4 5">DSM 103570</strain>
    </source>
</reference>
<evidence type="ECO:0000256" key="1">
    <source>
        <dbReference type="ARBA" id="ARBA00022737"/>
    </source>
</evidence>